<dbReference type="Proteomes" id="UP001172102">
    <property type="component" value="Unassembled WGS sequence"/>
</dbReference>
<dbReference type="EMBL" id="JAUKUA010000007">
    <property type="protein sequence ID" value="KAK0704977.1"/>
    <property type="molecule type" value="Genomic_DNA"/>
</dbReference>
<proteinExistence type="predicted"/>
<comment type="caution">
    <text evidence="2">The sequence shown here is derived from an EMBL/GenBank/DDBJ whole genome shotgun (WGS) entry which is preliminary data.</text>
</comment>
<gene>
    <name evidence="2" type="ORF">B0H67DRAFT_366818</name>
</gene>
<accession>A0AA40DLA9</accession>
<feature type="region of interest" description="Disordered" evidence="1">
    <location>
        <begin position="1"/>
        <end position="59"/>
    </location>
</feature>
<protein>
    <submittedName>
        <fullName evidence="2">Uncharacterized protein</fullName>
    </submittedName>
</protein>
<sequence>MGRCSPRSGPGKLGSPESSQVQPVAPLAHLDAERTGGQLPLHRLSPTPGSGLLRNSTGRPIMNRVSLPLLKTTTSGARPLELRVSGVESRARQVHAPLPPPPKLNSLPSHDEPRLTPGHQVVHVCFLGGRFPLFSWLPSSRHDTTLVVCADRSSQSHCLKTPTQPRYCAGAEWPLLSHDHVQPFSSLPTVCRSPRKLHT</sequence>
<organism evidence="2 3">
    <name type="scientific">Lasiosphaeris hirsuta</name>
    <dbReference type="NCBI Taxonomy" id="260670"/>
    <lineage>
        <taxon>Eukaryota</taxon>
        <taxon>Fungi</taxon>
        <taxon>Dikarya</taxon>
        <taxon>Ascomycota</taxon>
        <taxon>Pezizomycotina</taxon>
        <taxon>Sordariomycetes</taxon>
        <taxon>Sordariomycetidae</taxon>
        <taxon>Sordariales</taxon>
        <taxon>Lasiosphaeriaceae</taxon>
        <taxon>Lasiosphaeris</taxon>
    </lineage>
</organism>
<evidence type="ECO:0000313" key="3">
    <source>
        <dbReference type="Proteomes" id="UP001172102"/>
    </source>
</evidence>
<keyword evidence="3" id="KW-1185">Reference proteome</keyword>
<reference evidence="2" key="1">
    <citation type="submission" date="2023-06" db="EMBL/GenBank/DDBJ databases">
        <title>Genome-scale phylogeny and comparative genomics of the fungal order Sordariales.</title>
        <authorList>
            <consortium name="Lawrence Berkeley National Laboratory"/>
            <person name="Hensen N."/>
            <person name="Bonometti L."/>
            <person name="Westerberg I."/>
            <person name="Brannstrom I.O."/>
            <person name="Guillou S."/>
            <person name="Cros-Aarteil S."/>
            <person name="Calhoun S."/>
            <person name="Haridas S."/>
            <person name="Kuo A."/>
            <person name="Mondo S."/>
            <person name="Pangilinan J."/>
            <person name="Riley R."/>
            <person name="Labutti K."/>
            <person name="Andreopoulos B."/>
            <person name="Lipzen A."/>
            <person name="Chen C."/>
            <person name="Yanf M."/>
            <person name="Daum C."/>
            <person name="Ng V."/>
            <person name="Clum A."/>
            <person name="Steindorff A."/>
            <person name="Ohm R."/>
            <person name="Martin F."/>
            <person name="Silar P."/>
            <person name="Natvig D."/>
            <person name="Lalanne C."/>
            <person name="Gautier V."/>
            <person name="Ament-Velasquez S.L."/>
            <person name="Kruys A."/>
            <person name="Hutchinson M.I."/>
            <person name="Powell A.J."/>
            <person name="Barry K."/>
            <person name="Miller A.N."/>
            <person name="Grigoriev I.V."/>
            <person name="Debuchy R."/>
            <person name="Gladieux P."/>
            <person name="Thoren M.H."/>
            <person name="Johannesson H."/>
        </authorList>
    </citation>
    <scope>NUCLEOTIDE SEQUENCE</scope>
    <source>
        <strain evidence="2">SMH4607-1</strain>
    </source>
</reference>
<evidence type="ECO:0000256" key="1">
    <source>
        <dbReference type="SAM" id="MobiDB-lite"/>
    </source>
</evidence>
<name>A0AA40DLA9_9PEZI</name>
<evidence type="ECO:0000313" key="2">
    <source>
        <dbReference type="EMBL" id="KAK0704977.1"/>
    </source>
</evidence>
<dbReference type="AlphaFoldDB" id="A0AA40DLA9"/>